<feature type="transmembrane region" description="Helical" evidence="10">
    <location>
        <begin position="688"/>
        <end position="709"/>
    </location>
</feature>
<keyword evidence="8" id="KW-0406">Ion transport</keyword>
<keyword evidence="7 10" id="KW-1133">Transmembrane helix</keyword>
<evidence type="ECO:0000256" key="9">
    <source>
        <dbReference type="ARBA" id="ARBA00023136"/>
    </source>
</evidence>
<dbReference type="InterPro" id="IPR004131">
    <property type="entry name" value="PPase-energised_H-pump"/>
</dbReference>
<feature type="transmembrane region" description="Helical" evidence="10">
    <location>
        <begin position="385"/>
        <end position="407"/>
    </location>
</feature>
<dbReference type="Proteomes" id="UP001318860">
    <property type="component" value="Unassembled WGS sequence"/>
</dbReference>
<keyword evidence="9 10" id="KW-0472">Membrane</keyword>
<keyword evidence="3" id="KW-0813">Transport</keyword>
<keyword evidence="12" id="KW-1185">Reference proteome</keyword>
<keyword evidence="6" id="KW-1278">Translocase</keyword>
<feature type="transmembrane region" description="Helical" evidence="10">
    <location>
        <begin position="613"/>
        <end position="636"/>
    </location>
</feature>
<feature type="transmembrane region" description="Helical" evidence="10">
    <location>
        <begin position="790"/>
        <end position="809"/>
    </location>
</feature>
<keyword evidence="5" id="KW-0460">Magnesium</keyword>
<evidence type="ECO:0000313" key="12">
    <source>
        <dbReference type="Proteomes" id="UP001318860"/>
    </source>
</evidence>
<evidence type="ECO:0000256" key="6">
    <source>
        <dbReference type="ARBA" id="ARBA00022967"/>
    </source>
</evidence>
<evidence type="ECO:0000256" key="1">
    <source>
        <dbReference type="ARBA" id="ARBA00004127"/>
    </source>
</evidence>
<dbReference type="EMBL" id="JABTTQ020001964">
    <property type="protein sequence ID" value="KAK6126910.1"/>
    <property type="molecule type" value="Genomic_DNA"/>
</dbReference>
<sequence length="904" mass="97272">MDEVVGKWRKLLITEDEKDEIGIRILWSMKAEGSLACSSSSRNESRSNLIPALDSGDRRHRVNPIKRKPVSLAGLDVVSPKRRLLSDPSDTDISSGENFGGLDINYSSVASFWETIDDCRLMDMGLEGPSFTWQRNMEHVIDAIEPRLSNEILDDIDSPFTEEEMKRTLFRTYNIFSKAKAMGEATLLSDLGTEIIIPICAVIGIAFALVQWLLVAKVKLANGRSNSADGRNGFTESLISEEEGITDHSVVRKCADIQSAISEVGKGFINLVLLALHHRVDEKSLSEFTEEAPAQGQLRGLFTLDNDHLFSEVKTSKIYNDDNCNSEFGVIFSEWCNIISFHRVPVCRHLHGCFAILIFLFLGSVEGFSTSHQPCTYDSTKMCKPALATAVFSTLSFLLGAVTSVGVGKAFIIAFRSGAVMGFLLAANGLLVLYITINLFKLYYGDDWEGLFEAITGYGLGGSSMALFGRVGGGIYTKAADVGADLVGKVERNIPEDDPRNPAVIADNVGDNVGDIAGMGSDLFGSYAESSCAALVVASISSFGINHELTAMLYPLLISSVKAVNEIEPALKKQLIISTILVTVGIAIVSWIALPSSFTIFNFGVQKEVKSWQLFLCVAVGLWAGLIIGFVTEYYTSNAYGPVQDVADSCRTGAATNVIFGLALGYKSVIIPIFAIAISIFVSFSFAAMYGIAVAALGMLSTIATGLAIDAYGPISDNAGGIAEMAGMSHTIRERTDALDAAGNTTAAIGKEVREERFAIGSAALVSLALFGAFVSRMDITTVDVLTPKVFIGLIVGAMLPYWFSAMTMKSVGSAALKMVEEVRRQFNTIPGLMEGTAKPDYATCVKISTDASIKEMIPPGALIAISASNTGGAWDNAKKYIEAGASSMLELSVLKDRMHTKQL</sequence>
<dbReference type="EC" id="7.1.3.1" evidence="2"/>
<feature type="transmembrane region" description="Helical" evidence="10">
    <location>
        <begin position="657"/>
        <end position="682"/>
    </location>
</feature>
<comment type="subcellular location">
    <subcellularLocation>
        <location evidence="1">Endomembrane system</location>
        <topology evidence="1">Multi-pass membrane protein</topology>
    </subcellularLocation>
</comment>
<keyword evidence="4 10" id="KW-0812">Transmembrane</keyword>
<evidence type="ECO:0000256" key="5">
    <source>
        <dbReference type="ARBA" id="ARBA00022842"/>
    </source>
</evidence>
<name>A0ABR0UXX7_REHGL</name>
<dbReference type="NCBIfam" id="TIGR01104">
    <property type="entry name" value="V_PPase"/>
    <property type="match status" value="1"/>
</dbReference>
<dbReference type="Pfam" id="PF03030">
    <property type="entry name" value="H_PPase"/>
    <property type="match status" value="1"/>
</dbReference>
<comment type="caution">
    <text evidence="11">The sequence shown here is derived from an EMBL/GenBank/DDBJ whole genome shotgun (WGS) entry which is preliminary data.</text>
</comment>
<accession>A0ABR0UXX7</accession>
<evidence type="ECO:0000256" key="4">
    <source>
        <dbReference type="ARBA" id="ARBA00022692"/>
    </source>
</evidence>
<evidence type="ECO:0000313" key="11">
    <source>
        <dbReference type="EMBL" id="KAK6126910.1"/>
    </source>
</evidence>
<feature type="transmembrane region" description="Helical" evidence="10">
    <location>
        <begin position="450"/>
        <end position="468"/>
    </location>
</feature>
<dbReference type="PANTHER" id="PTHR31998">
    <property type="entry name" value="K(+)-INSENSITIVE PYROPHOSPHATE-ENERGIZED PROTON PUMP"/>
    <property type="match status" value="1"/>
</dbReference>
<evidence type="ECO:0000256" key="3">
    <source>
        <dbReference type="ARBA" id="ARBA00022448"/>
    </source>
</evidence>
<feature type="transmembrane region" description="Helical" evidence="10">
    <location>
        <begin position="575"/>
        <end position="593"/>
    </location>
</feature>
<feature type="transmembrane region" description="Helical" evidence="10">
    <location>
        <begin position="758"/>
        <end position="778"/>
    </location>
</feature>
<evidence type="ECO:0000256" key="7">
    <source>
        <dbReference type="ARBA" id="ARBA00022989"/>
    </source>
</evidence>
<feature type="transmembrane region" description="Helical" evidence="10">
    <location>
        <begin position="419"/>
        <end position="444"/>
    </location>
</feature>
<organism evidence="11 12">
    <name type="scientific">Rehmannia glutinosa</name>
    <name type="common">Chinese foxglove</name>
    <dbReference type="NCBI Taxonomy" id="99300"/>
    <lineage>
        <taxon>Eukaryota</taxon>
        <taxon>Viridiplantae</taxon>
        <taxon>Streptophyta</taxon>
        <taxon>Embryophyta</taxon>
        <taxon>Tracheophyta</taxon>
        <taxon>Spermatophyta</taxon>
        <taxon>Magnoliopsida</taxon>
        <taxon>eudicotyledons</taxon>
        <taxon>Gunneridae</taxon>
        <taxon>Pentapetalae</taxon>
        <taxon>asterids</taxon>
        <taxon>lamiids</taxon>
        <taxon>Lamiales</taxon>
        <taxon>Orobanchaceae</taxon>
        <taxon>Rehmannieae</taxon>
        <taxon>Rehmannia</taxon>
    </lineage>
</organism>
<gene>
    <name evidence="11" type="ORF">DH2020_039350</name>
</gene>
<proteinExistence type="predicted"/>
<reference evidence="11 12" key="1">
    <citation type="journal article" date="2021" name="Comput. Struct. Biotechnol. J.">
        <title>De novo genome assembly of the potent medicinal plant Rehmannia glutinosa using nanopore technology.</title>
        <authorList>
            <person name="Ma L."/>
            <person name="Dong C."/>
            <person name="Song C."/>
            <person name="Wang X."/>
            <person name="Zheng X."/>
            <person name="Niu Y."/>
            <person name="Chen S."/>
            <person name="Feng W."/>
        </authorList>
    </citation>
    <scope>NUCLEOTIDE SEQUENCE [LARGE SCALE GENOMIC DNA]</scope>
    <source>
        <strain evidence="11">DH-2019</strain>
    </source>
</reference>
<evidence type="ECO:0000256" key="8">
    <source>
        <dbReference type="ARBA" id="ARBA00023065"/>
    </source>
</evidence>
<evidence type="ECO:0000256" key="2">
    <source>
        <dbReference type="ARBA" id="ARBA00013242"/>
    </source>
</evidence>
<evidence type="ECO:0000256" key="10">
    <source>
        <dbReference type="SAM" id="Phobius"/>
    </source>
</evidence>
<feature type="transmembrane region" description="Helical" evidence="10">
    <location>
        <begin position="195"/>
        <end position="215"/>
    </location>
</feature>
<feature type="transmembrane region" description="Helical" evidence="10">
    <location>
        <begin position="346"/>
        <end position="365"/>
    </location>
</feature>
<protein>
    <recommendedName>
        <fullName evidence="2">H(+)-exporting diphosphatase</fullName>
        <ecNumber evidence="2">7.1.3.1</ecNumber>
    </recommendedName>
</protein>